<dbReference type="SUPFAM" id="SSF51998">
    <property type="entry name" value="PFL-like glycyl radical enzymes"/>
    <property type="match status" value="1"/>
</dbReference>
<dbReference type="STRING" id="460384.SAMN05216313_12741"/>
<dbReference type="InterPro" id="IPR051215">
    <property type="entry name" value="GRE"/>
</dbReference>
<feature type="domain" description="Glycine radical" evidence="4">
    <location>
        <begin position="672"/>
        <end position="793"/>
    </location>
</feature>
<dbReference type="PROSITE" id="PS00850">
    <property type="entry name" value="GLY_RADICAL_1"/>
    <property type="match status" value="1"/>
</dbReference>
<dbReference type="Proteomes" id="UP000198508">
    <property type="component" value="Unassembled WGS sequence"/>
</dbReference>
<dbReference type="Pfam" id="PF02901">
    <property type="entry name" value="PFL-like"/>
    <property type="match status" value="1"/>
</dbReference>
<organism evidence="6 7">
    <name type="scientific">Enterocloster lavalensis</name>
    <dbReference type="NCBI Taxonomy" id="460384"/>
    <lineage>
        <taxon>Bacteria</taxon>
        <taxon>Bacillati</taxon>
        <taxon>Bacillota</taxon>
        <taxon>Clostridia</taxon>
        <taxon>Lachnospirales</taxon>
        <taxon>Lachnospiraceae</taxon>
        <taxon>Enterocloster</taxon>
    </lineage>
</organism>
<dbReference type="Gene3D" id="3.20.70.20">
    <property type="match status" value="1"/>
</dbReference>
<evidence type="ECO:0000313" key="6">
    <source>
        <dbReference type="EMBL" id="SEU05989.1"/>
    </source>
</evidence>
<evidence type="ECO:0000256" key="1">
    <source>
        <dbReference type="ARBA" id="ARBA00022818"/>
    </source>
</evidence>
<accession>A0A1I0J836</accession>
<feature type="domain" description="PFL" evidence="5">
    <location>
        <begin position="17"/>
        <end position="664"/>
    </location>
</feature>
<dbReference type="NCBIfam" id="TIGR01774">
    <property type="entry name" value="PFL2-3"/>
    <property type="match status" value="1"/>
</dbReference>
<keyword evidence="6" id="KW-0808">Transferase</keyword>
<keyword evidence="2" id="KW-0456">Lyase</keyword>
<dbReference type="InterPro" id="IPR010098">
    <property type="entry name" value="PFL2/GDeHydtase_fam"/>
</dbReference>
<dbReference type="EMBL" id="FOIM01000027">
    <property type="protein sequence ID" value="SEU05989.1"/>
    <property type="molecule type" value="Genomic_DNA"/>
</dbReference>
<dbReference type="InterPro" id="IPR004184">
    <property type="entry name" value="PFL_dom"/>
</dbReference>
<dbReference type="AlphaFoldDB" id="A0A1I0J836"/>
<keyword evidence="7" id="KW-1185">Reference proteome</keyword>
<dbReference type="GO" id="GO:0016740">
    <property type="term" value="F:transferase activity"/>
    <property type="evidence" value="ECO:0007669"/>
    <property type="project" value="UniProtKB-KW"/>
</dbReference>
<sequence>MLDRGRCAPVEELKMTARIGRLKERMLSEPRYASIEQAKIITKTYQANEEKPRIIQRALALKAALEQMEIKVEPEELIVGNRTAGVRYGVVFPESGSSWVDREFETLPTRPQDRFQVREEDIRCFREEIKPYWEGKSLEDVLRARYGGELDQIAKVVKINQKDHAQGHICPDCARWLKMGPAALRDEALERLGNADGQEADFYRSVALVMEGAATFMDRYHDLMEELAGQEQDIKLQESMRAVAENCLNLSKRPAETFHEAVQSIWFLFVILHMESNASSFSPGRMDSYLEPYYNRDIEAGTLDREKALEIIECLWLKFNQIVYLRNANSAKFFAGFPIGFNIVTGGQDENGNDFVNDLSFLFLKAQEHLGLPQPNLSVRLHPGTGEEFLKAAIRVVARGSGMPQFFNDNAVIPALESLGIDEKDARDYAVVGCVELTTQGNNLGWSDAAMFNLNKALELTLTGGKCLLTGAKLGPDYGDLTTYDTYEDLEAVLKRYLDEYMDRMVKACEVVEKAHMELLPSPFLSAVIDDCMEKGMDVTAGGARYNLSGIQMIQVANLADSLAALKKLVFDEKRITREELLRALEHNFEGDEVLRATLLNKAPKYGNDVEWVDRLGAKWAEYFKKRLSHYTNYRGGRYHTGMYTVSAHVPMGENVGAGPDGRLAGTPLADGGMSPVYGRDISGPTAVLNSVARLDRNLTSNGGLLNMKFLPEFFRTETGIDKFAAFLRTFVDLEIPHIQFNVVRREDLIAARENPEQYRGLTIRVAGYTAYFTELADELQQEIIARTSYTDI</sequence>
<protein>
    <submittedName>
        <fullName evidence="6">Formate C-acetyltransferase</fullName>
    </submittedName>
</protein>
<keyword evidence="1 3" id="KW-0556">Organic radical</keyword>
<evidence type="ECO:0000256" key="2">
    <source>
        <dbReference type="ARBA" id="ARBA00023239"/>
    </source>
</evidence>
<dbReference type="GO" id="GO:0016829">
    <property type="term" value="F:lyase activity"/>
    <property type="evidence" value="ECO:0007669"/>
    <property type="project" value="UniProtKB-KW"/>
</dbReference>
<evidence type="ECO:0000259" key="4">
    <source>
        <dbReference type="PROSITE" id="PS51149"/>
    </source>
</evidence>
<evidence type="ECO:0000313" key="7">
    <source>
        <dbReference type="Proteomes" id="UP000198508"/>
    </source>
</evidence>
<dbReference type="Pfam" id="PF01228">
    <property type="entry name" value="Gly_radical"/>
    <property type="match status" value="1"/>
</dbReference>
<dbReference type="InterPro" id="IPR001150">
    <property type="entry name" value="Gly_radical"/>
</dbReference>
<proteinExistence type="predicted"/>
<dbReference type="PROSITE" id="PS51149">
    <property type="entry name" value="GLY_RADICAL_2"/>
    <property type="match status" value="1"/>
</dbReference>
<dbReference type="PANTHER" id="PTHR43641">
    <property type="entry name" value="FORMATE ACETYLTRANSFERASE 3-RELATED"/>
    <property type="match status" value="1"/>
</dbReference>
<evidence type="ECO:0000259" key="5">
    <source>
        <dbReference type="PROSITE" id="PS51554"/>
    </source>
</evidence>
<name>A0A1I0J836_9FIRM</name>
<feature type="modified residue" description="Glycine radical" evidence="3">
    <location>
        <position position="768"/>
    </location>
</feature>
<dbReference type="GO" id="GO:0005829">
    <property type="term" value="C:cytosol"/>
    <property type="evidence" value="ECO:0007669"/>
    <property type="project" value="TreeGrafter"/>
</dbReference>
<dbReference type="InterPro" id="IPR019777">
    <property type="entry name" value="Form_AcTrfase_GR_CS"/>
</dbReference>
<evidence type="ECO:0000256" key="3">
    <source>
        <dbReference type="PROSITE-ProRule" id="PRU00493"/>
    </source>
</evidence>
<reference evidence="7" key="1">
    <citation type="submission" date="2016-10" db="EMBL/GenBank/DDBJ databases">
        <authorList>
            <person name="Varghese N."/>
            <person name="Submissions S."/>
        </authorList>
    </citation>
    <scope>NUCLEOTIDE SEQUENCE [LARGE SCALE GENOMIC DNA]</scope>
    <source>
        <strain evidence="7">NLAE-zl-G277</strain>
    </source>
</reference>
<gene>
    <name evidence="6" type="ORF">SAMN05216313_12741</name>
</gene>
<dbReference type="PROSITE" id="PS51554">
    <property type="entry name" value="PFL"/>
    <property type="match status" value="1"/>
</dbReference>
<dbReference type="PANTHER" id="PTHR43641:SF3">
    <property type="entry name" value="DEHYDRATASE PFLD-RELATED"/>
    <property type="match status" value="1"/>
</dbReference>